<sequence>MEYIDFGRTGMRVSRFGLGCMRLPADEAEAVNIVRRAIDGGVNYLDTAYVYPGSEELVGKALAGGYRDRTYLVTKCPVINVDKYEDMEKFLDEELLRLKTDYVDVYMLHNLSPGVWGKVKKLEGFKFLEEMQKKGKILHKGFSIHNTFEAFKEVIDLYDWDMAQIQLNILDEKPQAGGVEGLRYAASRGLPVTIMEPLRGGSLVSDLSPEGKRLIENFPVRRSLAEWAFRWLYDKPEVSVILSGVSSMEQLNDNLRIFENSALGVMTGDEEELIEKLRATFETQKHIGCTDCKYCMPCPKTVLIPSAFSYYNKYMLTKDESLKKAYREGQRKADKCVSCHICESHCPQGLKIAELLKEVHRVLM</sequence>
<dbReference type="Proteomes" id="UP001205919">
    <property type="component" value="Unassembled WGS sequence"/>
</dbReference>
<dbReference type="InterPro" id="IPR036812">
    <property type="entry name" value="NAD(P)_OxRdtase_dom_sf"/>
</dbReference>
<comment type="caution">
    <text evidence="5">The sequence shown here is derived from an EMBL/GenBank/DDBJ whole genome shotgun (WGS) entry which is preliminary data.</text>
</comment>
<dbReference type="GO" id="GO:0051536">
    <property type="term" value="F:iron-sulfur cluster binding"/>
    <property type="evidence" value="ECO:0007669"/>
    <property type="project" value="UniProtKB-KW"/>
</dbReference>
<dbReference type="InterPro" id="IPR023210">
    <property type="entry name" value="NADP_OxRdtase_dom"/>
</dbReference>
<dbReference type="AlphaFoldDB" id="A0AAW5K071"/>
<feature type="domain" description="4Fe-4S ferredoxin-type" evidence="4">
    <location>
        <begin position="327"/>
        <end position="355"/>
    </location>
</feature>
<keyword evidence="1" id="KW-0479">Metal-binding</keyword>
<evidence type="ECO:0000313" key="6">
    <source>
        <dbReference type="Proteomes" id="UP001205919"/>
    </source>
</evidence>
<proteinExistence type="predicted"/>
<keyword evidence="6" id="KW-1185">Reference proteome</keyword>
<dbReference type="PRINTS" id="PR00069">
    <property type="entry name" value="ALDKETRDTASE"/>
</dbReference>
<dbReference type="GO" id="GO:0046872">
    <property type="term" value="F:metal ion binding"/>
    <property type="evidence" value="ECO:0007669"/>
    <property type="project" value="UniProtKB-KW"/>
</dbReference>
<dbReference type="GO" id="GO:0016491">
    <property type="term" value="F:oxidoreductase activity"/>
    <property type="evidence" value="ECO:0007669"/>
    <property type="project" value="InterPro"/>
</dbReference>
<dbReference type="PANTHER" id="PTHR43312">
    <property type="entry name" value="D-THREO-ALDOSE 1-DEHYDROGENASE"/>
    <property type="match status" value="1"/>
</dbReference>
<dbReference type="SUPFAM" id="SSF51430">
    <property type="entry name" value="NAD(P)-linked oxidoreductase"/>
    <property type="match status" value="1"/>
</dbReference>
<dbReference type="RefSeq" id="WP_008711548.1">
    <property type="nucleotide sequence ID" value="NZ_CABKQM010000008.1"/>
</dbReference>
<keyword evidence="3" id="KW-0411">Iron-sulfur</keyword>
<evidence type="ECO:0000256" key="3">
    <source>
        <dbReference type="ARBA" id="ARBA00023014"/>
    </source>
</evidence>
<dbReference type="Gene3D" id="3.20.20.100">
    <property type="entry name" value="NADP-dependent oxidoreductase domain"/>
    <property type="match status" value="1"/>
</dbReference>
<dbReference type="Pfam" id="PF00248">
    <property type="entry name" value="Aldo_ket_red"/>
    <property type="match status" value="1"/>
</dbReference>
<keyword evidence="2" id="KW-0408">Iron</keyword>
<dbReference type="CDD" id="cd19096">
    <property type="entry name" value="AKR_Fe-S_oxidoreductase"/>
    <property type="match status" value="1"/>
</dbReference>
<gene>
    <name evidence="5" type="ORF">NE630_02575</name>
</gene>
<reference evidence="5 6" key="1">
    <citation type="submission" date="2022-06" db="EMBL/GenBank/DDBJ databases">
        <title>Isolation of gut microbiota from human fecal samples.</title>
        <authorList>
            <person name="Pamer E.G."/>
            <person name="Barat B."/>
            <person name="Waligurski E."/>
            <person name="Medina S."/>
            <person name="Paddock L."/>
            <person name="Mostad J."/>
        </authorList>
    </citation>
    <scope>NUCLEOTIDE SEQUENCE [LARGE SCALE GENOMIC DNA]</scope>
    <source>
        <strain evidence="5 6">DFI.9.90</strain>
    </source>
</reference>
<organism evidence="5 6">
    <name type="scientific">Cloacibacillus evryensis</name>
    <dbReference type="NCBI Taxonomy" id="508460"/>
    <lineage>
        <taxon>Bacteria</taxon>
        <taxon>Thermotogati</taxon>
        <taxon>Synergistota</taxon>
        <taxon>Synergistia</taxon>
        <taxon>Synergistales</taxon>
        <taxon>Synergistaceae</taxon>
        <taxon>Cloacibacillus</taxon>
    </lineage>
</organism>
<dbReference type="PROSITE" id="PS00198">
    <property type="entry name" value="4FE4S_FER_1"/>
    <property type="match status" value="1"/>
</dbReference>
<protein>
    <submittedName>
        <fullName evidence="5">Aldo/keto reductase</fullName>
    </submittedName>
</protein>
<dbReference type="InterPro" id="IPR017896">
    <property type="entry name" value="4Fe4S_Fe-S-bd"/>
</dbReference>
<dbReference type="InterPro" id="IPR053135">
    <property type="entry name" value="AKR2_Oxidoreductase"/>
</dbReference>
<evidence type="ECO:0000313" key="5">
    <source>
        <dbReference type="EMBL" id="MCQ4813306.1"/>
    </source>
</evidence>
<evidence type="ECO:0000256" key="2">
    <source>
        <dbReference type="ARBA" id="ARBA00023004"/>
    </source>
</evidence>
<dbReference type="EMBL" id="JANFYT010000004">
    <property type="protein sequence ID" value="MCQ4813306.1"/>
    <property type="molecule type" value="Genomic_DNA"/>
</dbReference>
<dbReference type="PANTHER" id="PTHR43312:SF2">
    <property type="entry name" value="OXIDOREDUCTASE"/>
    <property type="match status" value="1"/>
</dbReference>
<dbReference type="Pfam" id="PF13187">
    <property type="entry name" value="Fer4_9"/>
    <property type="match status" value="1"/>
</dbReference>
<evidence type="ECO:0000259" key="4">
    <source>
        <dbReference type="PROSITE" id="PS51379"/>
    </source>
</evidence>
<dbReference type="PROSITE" id="PS51379">
    <property type="entry name" value="4FE4S_FER_2"/>
    <property type="match status" value="1"/>
</dbReference>
<dbReference type="InterPro" id="IPR017900">
    <property type="entry name" value="4Fe4S_Fe_S_CS"/>
</dbReference>
<evidence type="ECO:0000256" key="1">
    <source>
        <dbReference type="ARBA" id="ARBA00022723"/>
    </source>
</evidence>
<accession>A0AAW5K071</accession>
<dbReference type="InterPro" id="IPR020471">
    <property type="entry name" value="AKR"/>
</dbReference>
<name>A0AAW5K071_9BACT</name>